<dbReference type="SUPFAM" id="SSF48179">
    <property type="entry name" value="6-phosphogluconate dehydrogenase C-terminal domain-like"/>
    <property type="match status" value="1"/>
</dbReference>
<comment type="similarity">
    <text evidence="1">Belongs to the 3-hydroxyacyl-CoA dehydrogenase family.</text>
</comment>
<name>A0A3E0U014_9GAMM</name>
<keyword evidence="3" id="KW-0520">NAD</keyword>
<dbReference type="GO" id="GO:0006635">
    <property type="term" value="P:fatty acid beta-oxidation"/>
    <property type="evidence" value="ECO:0007669"/>
    <property type="project" value="TreeGrafter"/>
</dbReference>
<comment type="caution">
    <text evidence="7">The sequence shown here is derived from an EMBL/GenBank/DDBJ whole genome shotgun (WGS) entry which is preliminary data.</text>
</comment>
<dbReference type="InterPro" id="IPR008927">
    <property type="entry name" value="6-PGluconate_DH-like_C_sf"/>
</dbReference>
<dbReference type="InterPro" id="IPR036291">
    <property type="entry name" value="NAD(P)-bd_dom_sf"/>
</dbReference>
<evidence type="ECO:0000256" key="4">
    <source>
        <dbReference type="PIRSR" id="PIRSR000105-1"/>
    </source>
</evidence>
<dbReference type="AlphaFoldDB" id="A0A3E0U014"/>
<dbReference type="Gene3D" id="1.10.1040.10">
    <property type="entry name" value="N-(1-d-carboxylethyl)-l-norvaline Dehydrogenase, domain 2"/>
    <property type="match status" value="1"/>
</dbReference>
<dbReference type="GO" id="GO:0070403">
    <property type="term" value="F:NAD+ binding"/>
    <property type="evidence" value="ECO:0007669"/>
    <property type="project" value="InterPro"/>
</dbReference>
<dbReference type="SUPFAM" id="SSF51735">
    <property type="entry name" value="NAD(P)-binding Rossmann-fold domains"/>
    <property type="match status" value="1"/>
</dbReference>
<dbReference type="Pfam" id="PF00725">
    <property type="entry name" value="3HCDH"/>
    <property type="match status" value="1"/>
</dbReference>
<evidence type="ECO:0000259" key="6">
    <source>
        <dbReference type="Pfam" id="PF02737"/>
    </source>
</evidence>
<keyword evidence="8" id="KW-1185">Reference proteome</keyword>
<dbReference type="InterPro" id="IPR013328">
    <property type="entry name" value="6PGD_dom2"/>
</dbReference>
<dbReference type="RefSeq" id="WP_116014508.1">
    <property type="nucleotide sequence ID" value="NZ_QUOT01000001.1"/>
</dbReference>
<evidence type="ECO:0000256" key="2">
    <source>
        <dbReference type="ARBA" id="ARBA00023002"/>
    </source>
</evidence>
<evidence type="ECO:0000313" key="8">
    <source>
        <dbReference type="Proteomes" id="UP000256899"/>
    </source>
</evidence>
<dbReference type="InterPro" id="IPR006180">
    <property type="entry name" value="3-OHacyl-CoA_DH_CS"/>
</dbReference>
<dbReference type="PIRSF" id="PIRSF000105">
    <property type="entry name" value="HCDH"/>
    <property type="match status" value="1"/>
</dbReference>
<feature type="domain" description="3-hydroxyacyl-CoA dehydrogenase NAD binding" evidence="6">
    <location>
        <begin position="2"/>
        <end position="182"/>
    </location>
</feature>
<sequence length="281" mass="30723">MKVCVLGAGVMGSGIASLFIQSEQVESLIWWGRNLASVEASFAKVKKEVSRFARKNSLSKEVLETLLEKVTFSDDISALGGCDLYIEAVVEDFSIKADIFKKLSALVPHDAIVATNTSSLSITALAMNIEKPENFIGIHFFHPTSMMKLVELVKGLVTSEQTLSKSLALVETLDKRPVTVNESPGFIVNRMLIPMINEAVAILSEGVASRDDIDKAMKYGANHPIGPLALADLIGTDVCLSIMETLYAETGDPKYRAHPLLRQYVRAGMLGRKVRKGFLDY</sequence>
<evidence type="ECO:0000313" key="7">
    <source>
        <dbReference type="EMBL" id="REL30281.1"/>
    </source>
</evidence>
<dbReference type="Gene3D" id="3.40.50.720">
    <property type="entry name" value="NAD(P)-binding Rossmann-like Domain"/>
    <property type="match status" value="1"/>
</dbReference>
<dbReference type="PANTHER" id="PTHR48075">
    <property type="entry name" value="3-HYDROXYACYL-COA DEHYDROGENASE FAMILY PROTEIN"/>
    <property type="match status" value="1"/>
</dbReference>
<evidence type="ECO:0000259" key="5">
    <source>
        <dbReference type="Pfam" id="PF00725"/>
    </source>
</evidence>
<dbReference type="PANTHER" id="PTHR48075:SF5">
    <property type="entry name" value="3-HYDROXYBUTYRYL-COA DEHYDROGENASE"/>
    <property type="match status" value="1"/>
</dbReference>
<dbReference type="PROSITE" id="PS00067">
    <property type="entry name" value="3HCDH"/>
    <property type="match status" value="1"/>
</dbReference>
<reference evidence="8" key="1">
    <citation type="submission" date="2018-08" db="EMBL/GenBank/DDBJ databases">
        <title>Thalassotalea euphylliae genome.</title>
        <authorList>
            <person name="Summers S."/>
            <person name="Rice S.A."/>
            <person name="Freckelton M.L."/>
            <person name="Nedved B.T."/>
            <person name="Hadfield M.G."/>
        </authorList>
    </citation>
    <scope>NUCLEOTIDE SEQUENCE [LARGE SCALE GENOMIC DNA]</scope>
    <source>
        <strain evidence="8">H3</strain>
    </source>
</reference>
<protein>
    <submittedName>
        <fullName evidence="7">3-hydroxybutyryl-CoA dehydrogenase</fullName>
    </submittedName>
</protein>
<dbReference type="Pfam" id="PF02737">
    <property type="entry name" value="3HCDH_N"/>
    <property type="match status" value="1"/>
</dbReference>
<evidence type="ECO:0000256" key="1">
    <source>
        <dbReference type="ARBA" id="ARBA00009463"/>
    </source>
</evidence>
<dbReference type="InterPro" id="IPR006176">
    <property type="entry name" value="3-OHacyl-CoA_DH_NAD-bd"/>
</dbReference>
<accession>A0A3E0U014</accession>
<organism evidence="7 8">
    <name type="scientific">Thalassotalea euphylliae</name>
    <dbReference type="NCBI Taxonomy" id="1655234"/>
    <lineage>
        <taxon>Bacteria</taxon>
        <taxon>Pseudomonadati</taxon>
        <taxon>Pseudomonadota</taxon>
        <taxon>Gammaproteobacteria</taxon>
        <taxon>Alteromonadales</taxon>
        <taxon>Colwelliaceae</taxon>
        <taxon>Thalassotalea</taxon>
    </lineage>
</organism>
<dbReference type="EMBL" id="QUOT01000001">
    <property type="protein sequence ID" value="REL30281.1"/>
    <property type="molecule type" value="Genomic_DNA"/>
</dbReference>
<feature type="domain" description="3-hydroxyacyl-CoA dehydrogenase C-terminal" evidence="5">
    <location>
        <begin position="185"/>
        <end position="281"/>
    </location>
</feature>
<proteinExistence type="inferred from homology"/>
<dbReference type="InterPro" id="IPR006108">
    <property type="entry name" value="3HC_DH_C"/>
</dbReference>
<keyword evidence="2" id="KW-0560">Oxidoreductase</keyword>
<dbReference type="InterPro" id="IPR022694">
    <property type="entry name" value="3-OHacyl-CoA_DH"/>
</dbReference>
<gene>
    <name evidence="7" type="ORF">DXX94_05930</name>
</gene>
<feature type="site" description="Important for catalytic activity" evidence="4">
    <location>
        <position position="139"/>
    </location>
</feature>
<dbReference type="Proteomes" id="UP000256899">
    <property type="component" value="Unassembled WGS sequence"/>
</dbReference>
<dbReference type="GO" id="GO:0008691">
    <property type="term" value="F:3-hydroxybutyryl-CoA dehydrogenase activity"/>
    <property type="evidence" value="ECO:0007669"/>
    <property type="project" value="TreeGrafter"/>
</dbReference>
<evidence type="ECO:0000256" key="3">
    <source>
        <dbReference type="ARBA" id="ARBA00023027"/>
    </source>
</evidence>
<dbReference type="FunFam" id="3.40.50.720:FF:000009">
    <property type="entry name" value="Fatty oxidation complex, alpha subunit"/>
    <property type="match status" value="1"/>
</dbReference>